<dbReference type="RefSeq" id="WP_052270268.1">
    <property type="nucleotide sequence ID" value="NZ_CP021080.1"/>
</dbReference>
<accession>A0A221NX37</accession>
<dbReference type="Proteomes" id="UP000031501">
    <property type="component" value="Chromosome"/>
</dbReference>
<evidence type="ECO:0000313" key="1">
    <source>
        <dbReference type="EMBL" id="ASN24358.1"/>
    </source>
</evidence>
<sequence length="365" mass="39345">MTAPTARERILAAVPAQPSEAAMPDRTTWQRVDLGPVLDGTRTPPQPTIGRRDDGAGLFYPGRLHSIFAEPEAMKTWLALTVATAELALGNAVMYLDFEDEEGGIVSRLLALGAPSAAIAERFHYFRPDGPLGDAGRAALAPYLTSPTTFAVIDGVTEAMGLFGLKPKDDTDVAGFWRILPRWLAEQGPAVLLLDHVNKDRENRGRWATGSQHKLSGLNGCAFVLENITPLAPGQTGKSRVRVAKDRPGQVRKNALPGSNGALHWFADFIVESQLDGSALVSLLAPAQHEGPFRPTMLMKRVSDALATAREPLSVRGVLERVSGKQDAVRRALALLVDEGFVGQTPGARNAQLHELKRPFTDSTD</sequence>
<gene>
    <name evidence="1" type="ORF">LK07_10195</name>
</gene>
<proteinExistence type="predicted"/>
<reference evidence="1 2" key="1">
    <citation type="submission" date="2017-07" db="EMBL/GenBank/DDBJ databases">
        <title>Genome sequence of Streptomyces pluripotens MUSC 137T.</title>
        <authorList>
            <person name="Ser H.-L."/>
            <person name="Lee L.-H."/>
        </authorList>
    </citation>
    <scope>NUCLEOTIDE SEQUENCE [LARGE SCALE GENOMIC DNA]</scope>
    <source>
        <strain evidence="1 2">MUSC 137</strain>
    </source>
</reference>
<dbReference type="AlphaFoldDB" id="A0A221NX37"/>
<dbReference type="InterPro" id="IPR027417">
    <property type="entry name" value="P-loop_NTPase"/>
</dbReference>
<protein>
    <submittedName>
        <fullName evidence="1">DNA primase</fullName>
    </submittedName>
</protein>
<dbReference type="Gene3D" id="3.40.50.300">
    <property type="entry name" value="P-loop containing nucleotide triphosphate hydrolases"/>
    <property type="match status" value="1"/>
</dbReference>
<dbReference type="SUPFAM" id="SSF52540">
    <property type="entry name" value="P-loop containing nucleoside triphosphate hydrolases"/>
    <property type="match status" value="1"/>
</dbReference>
<dbReference type="OrthoDB" id="3171622at2"/>
<dbReference type="EMBL" id="CP022433">
    <property type="protein sequence ID" value="ASN24358.1"/>
    <property type="molecule type" value="Genomic_DNA"/>
</dbReference>
<keyword evidence="2" id="KW-1185">Reference proteome</keyword>
<organism evidence="1 2">
    <name type="scientific">Streptomyces pluripotens</name>
    <dbReference type="NCBI Taxonomy" id="1355015"/>
    <lineage>
        <taxon>Bacteria</taxon>
        <taxon>Bacillati</taxon>
        <taxon>Actinomycetota</taxon>
        <taxon>Actinomycetes</taxon>
        <taxon>Kitasatosporales</taxon>
        <taxon>Streptomycetaceae</taxon>
        <taxon>Streptomyces</taxon>
    </lineage>
</organism>
<dbReference type="STRING" id="1355015.LK06_009085"/>
<dbReference type="Pfam" id="PF13481">
    <property type="entry name" value="AAA_25"/>
    <property type="match status" value="1"/>
</dbReference>
<dbReference type="KEGG" id="splu:LK06_009085"/>
<evidence type="ECO:0000313" key="2">
    <source>
        <dbReference type="Proteomes" id="UP000031501"/>
    </source>
</evidence>
<name>A0A221NX37_9ACTN</name>